<dbReference type="PANTHER" id="PTHR44591">
    <property type="entry name" value="STRESS RESPONSE REGULATOR PROTEIN 1"/>
    <property type="match status" value="1"/>
</dbReference>
<evidence type="ECO:0000259" key="3">
    <source>
        <dbReference type="PROSITE" id="PS50110"/>
    </source>
</evidence>
<dbReference type="AlphaFoldDB" id="A0A654BWG3"/>
<dbReference type="SMART" id="SM00448">
    <property type="entry name" value="REC"/>
    <property type="match status" value="1"/>
</dbReference>
<evidence type="ECO:0000313" key="4">
    <source>
        <dbReference type="EMBL" id="VXC85137.1"/>
    </source>
</evidence>
<evidence type="ECO:0000313" key="5">
    <source>
        <dbReference type="Proteomes" id="UP000432350"/>
    </source>
</evidence>
<keyword evidence="1 2" id="KW-0597">Phosphoprotein</keyword>
<dbReference type="GO" id="GO:0000160">
    <property type="term" value="P:phosphorelay signal transduction system"/>
    <property type="evidence" value="ECO:0007669"/>
    <property type="project" value="InterPro"/>
</dbReference>
<dbReference type="InterPro" id="IPR001789">
    <property type="entry name" value="Sig_transdc_resp-reg_receiver"/>
</dbReference>
<feature type="modified residue" description="4-aspartylphosphate" evidence="2">
    <location>
        <position position="81"/>
    </location>
</feature>
<dbReference type="Gene3D" id="3.40.50.2300">
    <property type="match status" value="1"/>
</dbReference>
<dbReference type="PROSITE" id="PS50110">
    <property type="entry name" value="RESPONSE_REGULATORY"/>
    <property type="match status" value="1"/>
</dbReference>
<name>A0A654BWG3_SPHMU</name>
<protein>
    <recommendedName>
        <fullName evidence="3">Response regulatory domain-containing protein</fullName>
    </recommendedName>
</protein>
<sequence>MRFIDTMKTLLIKKTMTPETKRTIILIDDNAILRTIFGHMLQGFTDYEIDFHSFKNALDALDFLDNNDICQSLMPPILFVDINMPFMTGWELMDVLENSTDFIKRTKIFIVSSSTSKSDQEQLANYPFISGFILKPFGKESIYEILKKID</sequence>
<dbReference type="PANTHER" id="PTHR44591:SF3">
    <property type="entry name" value="RESPONSE REGULATORY DOMAIN-CONTAINING PROTEIN"/>
    <property type="match status" value="1"/>
</dbReference>
<evidence type="ECO:0000256" key="1">
    <source>
        <dbReference type="ARBA" id="ARBA00022553"/>
    </source>
</evidence>
<proteinExistence type="predicted"/>
<feature type="domain" description="Response regulatory" evidence="3">
    <location>
        <begin position="23"/>
        <end position="150"/>
    </location>
</feature>
<reference evidence="4 5" key="1">
    <citation type="submission" date="2019-10" db="EMBL/GenBank/DDBJ databases">
        <authorList>
            <person name="Karimi E."/>
        </authorList>
    </citation>
    <scope>NUCLEOTIDE SEQUENCE [LARGE SCALE GENOMIC DNA]</scope>
    <source>
        <strain evidence="4">Sphingobacterium sp. 8BC</strain>
    </source>
</reference>
<dbReference type="InterPro" id="IPR011006">
    <property type="entry name" value="CheY-like_superfamily"/>
</dbReference>
<organism evidence="4 5">
    <name type="scientific">Sphingobacterium multivorum</name>
    <dbReference type="NCBI Taxonomy" id="28454"/>
    <lineage>
        <taxon>Bacteria</taxon>
        <taxon>Pseudomonadati</taxon>
        <taxon>Bacteroidota</taxon>
        <taxon>Sphingobacteriia</taxon>
        <taxon>Sphingobacteriales</taxon>
        <taxon>Sphingobacteriaceae</taxon>
        <taxon>Sphingobacterium</taxon>
    </lineage>
</organism>
<dbReference type="Proteomes" id="UP000432350">
    <property type="component" value="Unassembled WGS sequence"/>
</dbReference>
<dbReference type="SUPFAM" id="SSF52172">
    <property type="entry name" value="CheY-like"/>
    <property type="match status" value="1"/>
</dbReference>
<accession>A0A654BWG3</accession>
<evidence type="ECO:0000256" key="2">
    <source>
        <dbReference type="PROSITE-ProRule" id="PRU00169"/>
    </source>
</evidence>
<gene>
    <name evidence="4" type="ORF">SPHINGO8BC_50441</name>
</gene>
<dbReference type="EMBL" id="CABWMV010000024">
    <property type="protein sequence ID" value="VXC85137.1"/>
    <property type="molecule type" value="Genomic_DNA"/>
</dbReference>
<dbReference type="InterPro" id="IPR050595">
    <property type="entry name" value="Bact_response_regulator"/>
</dbReference>
<dbReference type="Pfam" id="PF00072">
    <property type="entry name" value="Response_reg"/>
    <property type="match status" value="1"/>
</dbReference>